<comment type="subcellular location">
    <subcellularLocation>
        <location evidence="1">Periplasm</location>
    </subcellularLocation>
</comment>
<dbReference type="RefSeq" id="WP_009449242.1">
    <property type="nucleotide sequence ID" value="NZ_AMSI01000001.1"/>
</dbReference>
<reference evidence="5 6" key="1">
    <citation type="journal article" date="2012" name="J. Bacteriol.">
        <title>Genome Sequence of Nitratireductor indicus Type Strain C115.</title>
        <authorList>
            <person name="Lai Q."/>
            <person name="Li G."/>
            <person name="Yu Z."/>
            <person name="Shao Z."/>
        </authorList>
    </citation>
    <scope>NUCLEOTIDE SEQUENCE [LARGE SCALE GENOMIC DNA]</scope>
    <source>
        <strain evidence="5 6">C115</strain>
    </source>
</reference>
<dbReference type="AlphaFoldDB" id="K2P240"/>
<dbReference type="PANTHER" id="PTHR43649:SF12">
    <property type="entry name" value="DIACETYLCHITOBIOSE BINDING PROTEIN DASA"/>
    <property type="match status" value="1"/>
</dbReference>
<dbReference type="InterPro" id="IPR006059">
    <property type="entry name" value="SBP"/>
</dbReference>
<protein>
    <submittedName>
        <fullName evidence="5">Extracellular solute-binding protein</fullName>
    </submittedName>
</protein>
<dbReference type="Gene3D" id="3.40.190.10">
    <property type="entry name" value="Periplasmic binding protein-like II"/>
    <property type="match status" value="1"/>
</dbReference>
<dbReference type="PANTHER" id="PTHR43649">
    <property type="entry name" value="ARABINOSE-BINDING PROTEIN-RELATED"/>
    <property type="match status" value="1"/>
</dbReference>
<keyword evidence="4" id="KW-0732">Signal</keyword>
<evidence type="ECO:0000313" key="5">
    <source>
        <dbReference type="EMBL" id="EKF44164.1"/>
    </source>
</evidence>
<evidence type="ECO:0000256" key="3">
    <source>
        <dbReference type="ARBA" id="ARBA00022764"/>
    </source>
</evidence>
<sequence length="444" mass="48917">MKKILNYGVALALLATSGLSTVTAASAEELTFWTNLTTASQADVIKAQIDGCRAEQDGLTVNFETIPFGSMYTRLITAMRNGSTPDIMNTLEGAVAFVQSRDGLVPLSDVVDELGRDDFRKSYLDAVSKDGDVWGLPDWALHQEVWYRKDLFEKAGIAIPKSWDELLAAAKKLTVDENGDGTPDVYGFAVPMGRSLVAPQTFFQFFYSTGGTIFDPQTGDYAFDKYHDEAVRALTFMLDLYKEASPPASVEWTWNDFRNGYVQGKLAMTNEWGAVVLIAAEQNPSMLDNMGVFPMPGPSADKPAAASLNGGYYYLVAKSTPEREIAAKKLLKCMYTPERVAARANSRPIFAVPATQSAFDSETYQSNEYVKRFKPELETIFGQVMEHWYRYGQEAGLNPLTGQIEATTFIGDAIQSAALGRITPEEAITQIDSQLQYQISILGN</sequence>
<organism evidence="5 6">
    <name type="scientific">Nitratireductor indicus C115</name>
    <dbReference type="NCBI Taxonomy" id="1231190"/>
    <lineage>
        <taxon>Bacteria</taxon>
        <taxon>Pseudomonadati</taxon>
        <taxon>Pseudomonadota</taxon>
        <taxon>Alphaproteobacteria</taxon>
        <taxon>Hyphomicrobiales</taxon>
        <taxon>Phyllobacteriaceae</taxon>
        <taxon>Nitratireductor</taxon>
    </lineage>
</organism>
<dbReference type="STRING" id="721133.SAMN05216176_10288"/>
<proteinExistence type="inferred from homology"/>
<comment type="caution">
    <text evidence="5">The sequence shown here is derived from an EMBL/GenBank/DDBJ whole genome shotgun (WGS) entry which is preliminary data.</text>
</comment>
<gene>
    <name evidence="5" type="ORF">NA8A_00440</name>
</gene>
<dbReference type="InterPro" id="IPR050490">
    <property type="entry name" value="Bact_solute-bd_prot1"/>
</dbReference>
<keyword evidence="6" id="KW-1185">Reference proteome</keyword>
<dbReference type="Proteomes" id="UP000007374">
    <property type="component" value="Unassembled WGS sequence"/>
</dbReference>
<feature type="signal peptide" evidence="4">
    <location>
        <begin position="1"/>
        <end position="27"/>
    </location>
</feature>
<evidence type="ECO:0000256" key="1">
    <source>
        <dbReference type="ARBA" id="ARBA00004418"/>
    </source>
</evidence>
<keyword evidence="3" id="KW-0574">Periplasm</keyword>
<accession>K2P240</accession>
<dbReference type="EMBL" id="AMSI01000001">
    <property type="protein sequence ID" value="EKF44164.1"/>
    <property type="molecule type" value="Genomic_DNA"/>
</dbReference>
<dbReference type="OrthoDB" id="9811951at2"/>
<dbReference type="eggNOG" id="COG1653">
    <property type="taxonomic scope" value="Bacteria"/>
</dbReference>
<dbReference type="GO" id="GO:0042597">
    <property type="term" value="C:periplasmic space"/>
    <property type="evidence" value="ECO:0007669"/>
    <property type="project" value="UniProtKB-SubCell"/>
</dbReference>
<comment type="similarity">
    <text evidence="2">Belongs to the bacterial solute-binding protein 1 family.</text>
</comment>
<dbReference type="CDD" id="cd13585">
    <property type="entry name" value="PBP2_TMBP_like"/>
    <property type="match status" value="1"/>
</dbReference>
<evidence type="ECO:0000256" key="2">
    <source>
        <dbReference type="ARBA" id="ARBA00008520"/>
    </source>
</evidence>
<evidence type="ECO:0000256" key="4">
    <source>
        <dbReference type="SAM" id="SignalP"/>
    </source>
</evidence>
<dbReference type="PATRIC" id="fig|1231190.3.peg.96"/>
<feature type="chain" id="PRO_5003862618" evidence="4">
    <location>
        <begin position="28"/>
        <end position="444"/>
    </location>
</feature>
<evidence type="ECO:0000313" key="6">
    <source>
        <dbReference type="Proteomes" id="UP000007374"/>
    </source>
</evidence>
<dbReference type="SUPFAM" id="SSF53850">
    <property type="entry name" value="Periplasmic binding protein-like II"/>
    <property type="match status" value="1"/>
</dbReference>
<name>K2P240_9HYPH</name>
<dbReference type="Pfam" id="PF01547">
    <property type="entry name" value="SBP_bac_1"/>
    <property type="match status" value="1"/>
</dbReference>